<sequence>MHAAPTSKNARGDVANSARPPKRDRRLLLPRQLQEQEEEDPERPDAADAADAEDEGFTLATPPRAGGKQTDSRRASAAGRLAPQVTVLFKPNTQGASLRKLSRYDLSEELKHLRGLGEIRINARLNLVAVDTVRDDTRDVLTRASLPRGCARAAVPCLEGGTHARGGAEELIARIKTPVPIIGGSRKGQLLFLTFLGRQPPTHVFLSHIRVPVELLTARNLQCGHCYNFGHVRVLAPPHTKLRGPRAPLLQLLGAPLGNGHKMPRAPDRNAVTVLFKPNTQGANLRHLSRYDLSEELKHLRGLGEIRINARLNLVAVDTARDDTRDALLGLRSLGGVPVQPYPASKEGRTRAAAHSADTPITTDVCCIDEARNVITDNLRGDHPDPRVASGDPPPRVPTNKLSRQDSALLSRLRTGCAVTNSRLHLYKKRDSPACSHCGAFDSIGHCIVVCAAYNNERARLRAAYKRLGIPCSTKTELLFPRCPRSLLAGAYRHLLAFLEETGLASRLIKTPVPIIGGSRKGQLLFLTFLGRQPPTHVFLSHIRVPVELLTARNLQCGHCYNFGHVRTACRGAARCARLRGPRAPLLQLLGAPLGNGHKMPRAPTATLSPPTAHIQPPQLYENGPLAPRHWSVHHTPAGCERQPPRPYYSMKLEKRSPI</sequence>
<feature type="region of interest" description="Disordered" evidence="1">
    <location>
        <begin position="377"/>
        <end position="401"/>
    </location>
</feature>
<proteinExistence type="predicted"/>
<dbReference type="Proteomes" id="UP000821853">
    <property type="component" value="Chromosome 5"/>
</dbReference>
<evidence type="ECO:0000313" key="2">
    <source>
        <dbReference type="EMBL" id="KAH9375422.1"/>
    </source>
</evidence>
<dbReference type="VEuPathDB" id="VectorBase:HLOH_053791"/>
<keyword evidence="3" id="KW-1185">Reference proteome</keyword>
<dbReference type="OrthoDB" id="6500414at2759"/>
<feature type="compositionally biased region" description="Acidic residues" evidence="1">
    <location>
        <begin position="35"/>
        <end position="56"/>
    </location>
</feature>
<evidence type="ECO:0000313" key="3">
    <source>
        <dbReference type="Proteomes" id="UP000821853"/>
    </source>
</evidence>
<comment type="caution">
    <text evidence="2">The sequence shown here is derived from an EMBL/GenBank/DDBJ whole genome shotgun (WGS) entry which is preliminary data.</text>
</comment>
<feature type="region of interest" description="Disordered" evidence="1">
    <location>
        <begin position="633"/>
        <end position="659"/>
    </location>
</feature>
<organism evidence="2 3">
    <name type="scientific">Haemaphysalis longicornis</name>
    <name type="common">Bush tick</name>
    <dbReference type="NCBI Taxonomy" id="44386"/>
    <lineage>
        <taxon>Eukaryota</taxon>
        <taxon>Metazoa</taxon>
        <taxon>Ecdysozoa</taxon>
        <taxon>Arthropoda</taxon>
        <taxon>Chelicerata</taxon>
        <taxon>Arachnida</taxon>
        <taxon>Acari</taxon>
        <taxon>Parasitiformes</taxon>
        <taxon>Ixodida</taxon>
        <taxon>Ixodoidea</taxon>
        <taxon>Ixodidae</taxon>
        <taxon>Haemaphysalinae</taxon>
        <taxon>Haemaphysalis</taxon>
    </lineage>
</organism>
<feature type="region of interest" description="Disordered" evidence="1">
    <location>
        <begin position="1"/>
        <end position="79"/>
    </location>
</feature>
<dbReference type="AlphaFoldDB" id="A0A9J6GAM7"/>
<name>A0A9J6GAM7_HAELO</name>
<dbReference type="EMBL" id="JABSTR010000007">
    <property type="protein sequence ID" value="KAH9375422.1"/>
    <property type="molecule type" value="Genomic_DNA"/>
</dbReference>
<accession>A0A9J6GAM7</accession>
<reference evidence="2 3" key="1">
    <citation type="journal article" date="2020" name="Cell">
        <title>Large-Scale Comparative Analyses of Tick Genomes Elucidate Their Genetic Diversity and Vector Capacities.</title>
        <authorList>
            <consortium name="Tick Genome and Microbiome Consortium (TIGMIC)"/>
            <person name="Jia N."/>
            <person name="Wang J."/>
            <person name="Shi W."/>
            <person name="Du L."/>
            <person name="Sun Y."/>
            <person name="Zhan W."/>
            <person name="Jiang J.F."/>
            <person name="Wang Q."/>
            <person name="Zhang B."/>
            <person name="Ji P."/>
            <person name="Bell-Sakyi L."/>
            <person name="Cui X.M."/>
            <person name="Yuan T.T."/>
            <person name="Jiang B.G."/>
            <person name="Yang W.F."/>
            <person name="Lam T.T."/>
            <person name="Chang Q.C."/>
            <person name="Ding S.J."/>
            <person name="Wang X.J."/>
            <person name="Zhu J.G."/>
            <person name="Ruan X.D."/>
            <person name="Zhao L."/>
            <person name="Wei J.T."/>
            <person name="Ye R.Z."/>
            <person name="Que T.C."/>
            <person name="Du C.H."/>
            <person name="Zhou Y.H."/>
            <person name="Cheng J.X."/>
            <person name="Dai P.F."/>
            <person name="Guo W.B."/>
            <person name="Han X.H."/>
            <person name="Huang E.J."/>
            <person name="Li L.F."/>
            <person name="Wei W."/>
            <person name="Gao Y.C."/>
            <person name="Liu J.Z."/>
            <person name="Shao H.Z."/>
            <person name="Wang X."/>
            <person name="Wang C.C."/>
            <person name="Yang T.C."/>
            <person name="Huo Q.B."/>
            <person name="Li W."/>
            <person name="Chen H.Y."/>
            <person name="Chen S.E."/>
            <person name="Zhou L.G."/>
            <person name="Ni X.B."/>
            <person name="Tian J.H."/>
            <person name="Sheng Y."/>
            <person name="Liu T."/>
            <person name="Pan Y.S."/>
            <person name="Xia L.Y."/>
            <person name="Li J."/>
            <person name="Zhao F."/>
            <person name="Cao W.C."/>
        </authorList>
    </citation>
    <scope>NUCLEOTIDE SEQUENCE [LARGE SCALE GENOMIC DNA]</scope>
    <source>
        <strain evidence="2">HaeL-2018</strain>
    </source>
</reference>
<gene>
    <name evidence="2" type="ORF">HPB48_012098</name>
</gene>
<protein>
    <submittedName>
        <fullName evidence="2">Uncharacterized protein</fullName>
    </submittedName>
</protein>
<evidence type="ECO:0000256" key="1">
    <source>
        <dbReference type="SAM" id="MobiDB-lite"/>
    </source>
</evidence>